<evidence type="ECO:0000256" key="5">
    <source>
        <dbReference type="PROSITE-ProRule" id="PRU00277"/>
    </source>
</evidence>
<keyword evidence="3 5" id="KW-0697">Rotamase</keyword>
<dbReference type="InterPro" id="IPR046357">
    <property type="entry name" value="PPIase_dom_sf"/>
</dbReference>
<keyword evidence="9" id="KW-1185">Reference proteome</keyword>
<dbReference type="EMBL" id="JAAONZ010000003">
    <property type="protein sequence ID" value="NHO64947.1"/>
    <property type="molecule type" value="Genomic_DNA"/>
</dbReference>
<dbReference type="RefSeq" id="WP_167182773.1">
    <property type="nucleotide sequence ID" value="NZ_JAAONZ010000003.1"/>
</dbReference>
<evidence type="ECO:0000256" key="6">
    <source>
        <dbReference type="RuleBase" id="RU003915"/>
    </source>
</evidence>
<evidence type="ECO:0000313" key="8">
    <source>
        <dbReference type="EMBL" id="NHO64947.1"/>
    </source>
</evidence>
<dbReference type="EC" id="5.2.1.8" evidence="6"/>
<evidence type="ECO:0000259" key="7">
    <source>
        <dbReference type="PROSITE" id="PS50059"/>
    </source>
</evidence>
<feature type="domain" description="PPIase FKBP-type" evidence="7">
    <location>
        <begin position="9"/>
        <end position="97"/>
    </location>
</feature>
<dbReference type="PROSITE" id="PS50059">
    <property type="entry name" value="FKBP_PPIASE"/>
    <property type="match status" value="1"/>
</dbReference>
<evidence type="ECO:0000256" key="1">
    <source>
        <dbReference type="ARBA" id="ARBA00000971"/>
    </source>
</evidence>
<comment type="caution">
    <text evidence="8">The sequence shown here is derived from an EMBL/GenBank/DDBJ whole genome shotgun (WGS) entry which is preliminary data.</text>
</comment>
<comment type="similarity">
    <text evidence="2 6">Belongs to the FKBP-type PPIase family.</text>
</comment>
<gene>
    <name evidence="8" type="ORF">G8770_05255</name>
</gene>
<evidence type="ECO:0000313" key="9">
    <source>
        <dbReference type="Proteomes" id="UP000787472"/>
    </source>
</evidence>
<keyword evidence="4 5" id="KW-0413">Isomerase</keyword>
<name>A0A9E5JQP7_9GAMM</name>
<dbReference type="Gene3D" id="3.10.50.40">
    <property type="match status" value="1"/>
</dbReference>
<evidence type="ECO:0000256" key="3">
    <source>
        <dbReference type="ARBA" id="ARBA00023110"/>
    </source>
</evidence>
<dbReference type="Pfam" id="PF00254">
    <property type="entry name" value="FKBP_C"/>
    <property type="match status" value="1"/>
</dbReference>
<organism evidence="8 9">
    <name type="scientific">Pseudomaricurvus hydrocarbonicus</name>
    <dbReference type="NCBI Taxonomy" id="1470433"/>
    <lineage>
        <taxon>Bacteria</taxon>
        <taxon>Pseudomonadati</taxon>
        <taxon>Pseudomonadota</taxon>
        <taxon>Gammaproteobacteria</taxon>
        <taxon>Cellvibrionales</taxon>
        <taxon>Cellvibrionaceae</taxon>
        <taxon>Pseudomaricurvus</taxon>
    </lineage>
</organism>
<dbReference type="AlphaFoldDB" id="A0A9E5JQP7"/>
<proteinExistence type="inferred from homology"/>
<accession>A0A9E5JQP7</accession>
<dbReference type="InterPro" id="IPR001179">
    <property type="entry name" value="PPIase_FKBP_dom"/>
</dbReference>
<comment type="catalytic activity">
    <reaction evidence="1 5 6">
        <text>[protein]-peptidylproline (omega=180) = [protein]-peptidylproline (omega=0)</text>
        <dbReference type="Rhea" id="RHEA:16237"/>
        <dbReference type="Rhea" id="RHEA-COMP:10747"/>
        <dbReference type="Rhea" id="RHEA-COMP:10748"/>
        <dbReference type="ChEBI" id="CHEBI:83833"/>
        <dbReference type="ChEBI" id="CHEBI:83834"/>
        <dbReference type="EC" id="5.2.1.8"/>
    </reaction>
</comment>
<dbReference type="PANTHER" id="PTHR47861">
    <property type="entry name" value="FKBP-TYPE PEPTIDYL-PROLYL CIS-TRANS ISOMERASE SLYD"/>
    <property type="match status" value="1"/>
</dbReference>
<evidence type="ECO:0000256" key="2">
    <source>
        <dbReference type="ARBA" id="ARBA00006577"/>
    </source>
</evidence>
<reference evidence="8" key="1">
    <citation type="submission" date="2020-03" db="EMBL/GenBank/DDBJ databases">
        <authorList>
            <person name="Guo F."/>
        </authorList>
    </citation>
    <scope>NUCLEOTIDE SEQUENCE</scope>
    <source>
        <strain evidence="8">JCM 30134</strain>
    </source>
</reference>
<dbReference type="GO" id="GO:0003755">
    <property type="term" value="F:peptidyl-prolyl cis-trans isomerase activity"/>
    <property type="evidence" value="ECO:0007669"/>
    <property type="project" value="UniProtKB-UniRule"/>
</dbReference>
<dbReference type="Proteomes" id="UP000787472">
    <property type="component" value="Unassembled WGS sequence"/>
</dbReference>
<sequence length="149" mass="16088">MNSLVIGEGTEVTLHFALKLENGEVIDSNFNTKPASFVVGDGNLLPGFERALAGMGAGEKNTFVIKPEDGFGQSNPNNLQVMPRDQFDDSVELVEGLMLSFADAQKAELPGIVSKFDDETVTIDFNHPLAGRNILFEVEILQVAPAVTH</sequence>
<dbReference type="PANTHER" id="PTHR47861:SF4">
    <property type="entry name" value="FKBP-TYPE 16 KDA PEPTIDYL-PROLYL CIS-TRANS ISOMERASE"/>
    <property type="match status" value="1"/>
</dbReference>
<protein>
    <recommendedName>
        <fullName evidence="6">Peptidyl-prolyl cis-trans isomerase</fullName>
        <ecNumber evidence="6">5.2.1.8</ecNumber>
    </recommendedName>
</protein>
<dbReference type="SUPFAM" id="SSF54534">
    <property type="entry name" value="FKBP-like"/>
    <property type="match status" value="1"/>
</dbReference>
<evidence type="ECO:0000256" key="4">
    <source>
        <dbReference type="ARBA" id="ARBA00023235"/>
    </source>
</evidence>